<sequence length="73" mass="8505">MAMVSLRLNKEEEEYFKAYSKLTGKGLSELFKTALAEQIEDEFDLKLAEEGLKEFEEDPVAFSLDEMKKMYDL</sequence>
<evidence type="ECO:0000313" key="1">
    <source>
        <dbReference type="EMBL" id="MBU5669880.1"/>
    </source>
</evidence>
<proteinExistence type="predicted"/>
<gene>
    <name evidence="1" type="ORF">KQI68_08540</name>
</gene>
<evidence type="ECO:0000313" key="2">
    <source>
        <dbReference type="Proteomes" id="UP000783742"/>
    </source>
</evidence>
<dbReference type="EMBL" id="JAHLQO010000005">
    <property type="protein sequence ID" value="MBU5669880.1"/>
    <property type="molecule type" value="Genomic_DNA"/>
</dbReference>
<dbReference type="RefSeq" id="WP_216549715.1">
    <property type="nucleotide sequence ID" value="NZ_JAHLQO010000005.1"/>
</dbReference>
<name>A0ABS6FI76_9FIRM</name>
<organism evidence="1 2">
    <name type="scientific">Peptoniphilus ovalis</name>
    <dbReference type="NCBI Taxonomy" id="2841503"/>
    <lineage>
        <taxon>Bacteria</taxon>
        <taxon>Bacillati</taxon>
        <taxon>Bacillota</taxon>
        <taxon>Tissierellia</taxon>
        <taxon>Tissierellales</taxon>
        <taxon>Peptoniphilaceae</taxon>
        <taxon>Peptoniphilus</taxon>
    </lineage>
</organism>
<dbReference type="Proteomes" id="UP000783742">
    <property type="component" value="Unassembled WGS sequence"/>
</dbReference>
<comment type="caution">
    <text evidence="1">The sequence shown here is derived from an EMBL/GenBank/DDBJ whole genome shotgun (WGS) entry which is preliminary data.</text>
</comment>
<reference evidence="1 2" key="1">
    <citation type="submission" date="2021-06" db="EMBL/GenBank/DDBJ databases">
        <authorList>
            <person name="Sun Q."/>
            <person name="Li D."/>
        </authorList>
    </citation>
    <scope>NUCLEOTIDE SEQUENCE [LARGE SCALE GENOMIC DNA]</scope>
    <source>
        <strain evidence="1 2">MSJ-1</strain>
    </source>
</reference>
<dbReference type="InterPro" id="IPR046257">
    <property type="entry name" value="DUF6290"/>
</dbReference>
<accession>A0ABS6FI76</accession>
<dbReference type="Pfam" id="PF19807">
    <property type="entry name" value="DUF6290"/>
    <property type="match status" value="1"/>
</dbReference>
<protein>
    <submittedName>
        <fullName evidence="1">Translation repressor RelB</fullName>
    </submittedName>
</protein>
<dbReference type="NCBIfam" id="NF046040">
    <property type="entry name" value="RelB_antitoxin"/>
    <property type="match status" value="1"/>
</dbReference>
<keyword evidence="2" id="KW-1185">Reference proteome</keyword>